<gene>
    <name evidence="10" type="ORF">H9L01_03895</name>
</gene>
<keyword evidence="4" id="KW-1003">Cell membrane</keyword>
<keyword evidence="11" id="KW-1185">Reference proteome</keyword>
<dbReference type="PANTHER" id="PTHR42929">
    <property type="entry name" value="INNER MEMBRANE ABC TRANSPORTER PERMEASE PROTEIN YDCU-RELATED-RELATED"/>
    <property type="match status" value="1"/>
</dbReference>
<dbReference type="KEGG" id="eio:H9L01_03895"/>
<reference evidence="10 11" key="1">
    <citation type="submission" date="2020-08" db="EMBL/GenBank/DDBJ databases">
        <title>Genome sequence of Erysipelothrix inopinata DSM 15511T.</title>
        <authorList>
            <person name="Hyun D.-W."/>
            <person name="Bae J.-W."/>
        </authorList>
    </citation>
    <scope>NUCLEOTIDE SEQUENCE [LARGE SCALE GENOMIC DNA]</scope>
    <source>
        <strain evidence="10 11">DSM 15511</strain>
    </source>
</reference>
<evidence type="ECO:0000256" key="7">
    <source>
        <dbReference type="ARBA" id="ARBA00023136"/>
    </source>
</evidence>
<feature type="transmembrane region" description="Helical" evidence="8">
    <location>
        <begin position="64"/>
        <end position="85"/>
    </location>
</feature>
<organism evidence="10 11">
    <name type="scientific">Erysipelothrix inopinata</name>
    <dbReference type="NCBI Taxonomy" id="225084"/>
    <lineage>
        <taxon>Bacteria</taxon>
        <taxon>Bacillati</taxon>
        <taxon>Bacillota</taxon>
        <taxon>Erysipelotrichia</taxon>
        <taxon>Erysipelotrichales</taxon>
        <taxon>Erysipelotrichaceae</taxon>
        <taxon>Erysipelothrix</taxon>
    </lineage>
</organism>
<dbReference type="PROSITE" id="PS50928">
    <property type="entry name" value="ABC_TM1"/>
    <property type="match status" value="1"/>
</dbReference>
<dbReference type="GO" id="GO:0055085">
    <property type="term" value="P:transmembrane transport"/>
    <property type="evidence" value="ECO:0007669"/>
    <property type="project" value="InterPro"/>
</dbReference>
<evidence type="ECO:0000256" key="3">
    <source>
        <dbReference type="ARBA" id="ARBA00022448"/>
    </source>
</evidence>
<feature type="transmembrane region" description="Helical" evidence="8">
    <location>
        <begin position="191"/>
        <end position="209"/>
    </location>
</feature>
<dbReference type="RefSeq" id="WP_187534713.1">
    <property type="nucleotide sequence ID" value="NZ_CBCSHU010000013.1"/>
</dbReference>
<dbReference type="SUPFAM" id="SSF161098">
    <property type="entry name" value="MetI-like"/>
    <property type="match status" value="1"/>
</dbReference>
<name>A0A7G9S0Y8_9FIRM</name>
<feature type="transmembrane region" description="Helical" evidence="8">
    <location>
        <begin position="146"/>
        <end position="166"/>
    </location>
</feature>
<comment type="similarity">
    <text evidence="2">Belongs to the binding-protein-dependent transport system permease family. CysTW subfamily.</text>
</comment>
<evidence type="ECO:0000256" key="5">
    <source>
        <dbReference type="ARBA" id="ARBA00022692"/>
    </source>
</evidence>
<dbReference type="AlphaFoldDB" id="A0A7G9S0Y8"/>
<evidence type="ECO:0000256" key="6">
    <source>
        <dbReference type="ARBA" id="ARBA00022989"/>
    </source>
</evidence>
<feature type="transmembrane region" description="Helical" evidence="8">
    <location>
        <begin position="114"/>
        <end position="134"/>
    </location>
</feature>
<keyword evidence="6 8" id="KW-1133">Transmembrane helix</keyword>
<evidence type="ECO:0000313" key="10">
    <source>
        <dbReference type="EMBL" id="QNN61513.1"/>
    </source>
</evidence>
<keyword evidence="3 8" id="KW-0813">Transport</keyword>
<dbReference type="InterPro" id="IPR035906">
    <property type="entry name" value="MetI-like_sf"/>
</dbReference>
<feature type="transmembrane region" description="Helical" evidence="8">
    <location>
        <begin position="245"/>
        <end position="263"/>
    </location>
</feature>
<comment type="subcellular location">
    <subcellularLocation>
        <location evidence="1 8">Cell membrane</location>
        <topology evidence="1 8">Multi-pass membrane protein</topology>
    </subcellularLocation>
</comment>
<keyword evidence="7 8" id="KW-0472">Membrane</keyword>
<evidence type="ECO:0000256" key="1">
    <source>
        <dbReference type="ARBA" id="ARBA00004651"/>
    </source>
</evidence>
<accession>A0A7G9S0Y8</accession>
<dbReference type="CDD" id="cd06261">
    <property type="entry name" value="TM_PBP2"/>
    <property type="match status" value="1"/>
</dbReference>
<feature type="transmembrane region" description="Helical" evidence="8">
    <location>
        <begin position="12"/>
        <end position="31"/>
    </location>
</feature>
<keyword evidence="5 8" id="KW-0812">Transmembrane</keyword>
<evidence type="ECO:0000256" key="8">
    <source>
        <dbReference type="RuleBase" id="RU363032"/>
    </source>
</evidence>
<dbReference type="Proteomes" id="UP000515928">
    <property type="component" value="Chromosome"/>
</dbReference>
<dbReference type="EMBL" id="CP060715">
    <property type="protein sequence ID" value="QNN61513.1"/>
    <property type="molecule type" value="Genomic_DNA"/>
</dbReference>
<dbReference type="Pfam" id="PF00528">
    <property type="entry name" value="BPD_transp_1"/>
    <property type="match status" value="1"/>
</dbReference>
<dbReference type="GO" id="GO:0005886">
    <property type="term" value="C:plasma membrane"/>
    <property type="evidence" value="ECO:0007669"/>
    <property type="project" value="UniProtKB-SubCell"/>
</dbReference>
<dbReference type="Gene3D" id="1.10.3720.10">
    <property type="entry name" value="MetI-like"/>
    <property type="match status" value="1"/>
</dbReference>
<dbReference type="InterPro" id="IPR000515">
    <property type="entry name" value="MetI-like"/>
</dbReference>
<evidence type="ECO:0000313" key="11">
    <source>
        <dbReference type="Proteomes" id="UP000515928"/>
    </source>
</evidence>
<evidence type="ECO:0000256" key="4">
    <source>
        <dbReference type="ARBA" id="ARBA00022475"/>
    </source>
</evidence>
<dbReference type="PANTHER" id="PTHR42929:SF1">
    <property type="entry name" value="INNER MEMBRANE ABC TRANSPORTER PERMEASE PROTEIN YDCU-RELATED"/>
    <property type="match status" value="1"/>
</dbReference>
<sequence length="281" mass="32049">MKEYRKLIIPYVIWMSLFIVLPMLLIFLYAITTKGNDVISLQFTLDNFKKFFDPLFIKVLWDSIKIAAITTVICLILGYPLAYYISRTSPHMQTMLILLVTIPMWINMLVRTYAWIGILSDVGIINNVLMFFGFEPIKMMYTDFSVILGMVYNFLPFMIIQIYTVLSKMDESLIQASYDLGANRYQTFRKIVFPLSLSGVISGITLVFLPSLSTFVIPKFLGGGSYVLIGNLIENQFLNIGDYNFGSALSLIMAVLIMISIHFTNKFDRDSELTTKGGKVQ</sequence>
<feature type="domain" description="ABC transmembrane type-1" evidence="9">
    <location>
        <begin position="60"/>
        <end position="264"/>
    </location>
</feature>
<protein>
    <submittedName>
        <fullName evidence="10">ABC transporter permease</fullName>
    </submittedName>
</protein>
<evidence type="ECO:0000259" key="9">
    <source>
        <dbReference type="PROSITE" id="PS50928"/>
    </source>
</evidence>
<proteinExistence type="inferred from homology"/>
<evidence type="ECO:0000256" key="2">
    <source>
        <dbReference type="ARBA" id="ARBA00007069"/>
    </source>
</evidence>